<protein>
    <submittedName>
        <fullName evidence="9">NADH-quinone oxidoreductase subunit L</fullName>
    </submittedName>
</protein>
<evidence type="ECO:0000256" key="4">
    <source>
        <dbReference type="ARBA" id="ARBA00023136"/>
    </source>
</evidence>
<dbReference type="GO" id="GO:0042773">
    <property type="term" value="P:ATP synthesis coupled electron transport"/>
    <property type="evidence" value="ECO:0007669"/>
    <property type="project" value="InterPro"/>
</dbReference>
<dbReference type="PRINTS" id="PR01434">
    <property type="entry name" value="NADHDHGNASE5"/>
</dbReference>
<keyword evidence="3 6" id="KW-1133">Transmembrane helix</keyword>
<dbReference type="Gene3D" id="1.20.5.2700">
    <property type="match status" value="1"/>
</dbReference>
<keyword evidence="2 5" id="KW-0812">Transmembrane</keyword>
<feature type="transmembrane region" description="Helical" evidence="6">
    <location>
        <begin position="515"/>
        <end position="533"/>
    </location>
</feature>
<feature type="transmembrane region" description="Helical" evidence="6">
    <location>
        <begin position="311"/>
        <end position="337"/>
    </location>
</feature>
<dbReference type="OrthoDB" id="9807568at2"/>
<dbReference type="GO" id="GO:0015990">
    <property type="term" value="P:electron transport coupled proton transport"/>
    <property type="evidence" value="ECO:0007669"/>
    <property type="project" value="TreeGrafter"/>
</dbReference>
<feature type="transmembrane region" description="Helical" evidence="6">
    <location>
        <begin position="251"/>
        <end position="270"/>
    </location>
</feature>
<dbReference type="Proteomes" id="UP000239711">
    <property type="component" value="Unassembled WGS sequence"/>
</dbReference>
<keyword evidence="10" id="KW-1185">Reference proteome</keyword>
<feature type="transmembrane region" description="Helical" evidence="6">
    <location>
        <begin position="121"/>
        <end position="139"/>
    </location>
</feature>
<proteinExistence type="predicted"/>
<dbReference type="InterPro" id="IPR001750">
    <property type="entry name" value="ND/Mrp_TM"/>
</dbReference>
<comment type="subcellular location">
    <subcellularLocation>
        <location evidence="1">Endomembrane system</location>
        <topology evidence="1">Multi-pass membrane protein</topology>
    </subcellularLocation>
    <subcellularLocation>
        <location evidence="5">Membrane</location>
        <topology evidence="5">Multi-pass membrane protein</topology>
    </subcellularLocation>
</comment>
<feature type="transmembrane region" description="Helical" evidence="6">
    <location>
        <begin position="372"/>
        <end position="394"/>
    </location>
</feature>
<feature type="transmembrane region" description="Helical" evidence="6">
    <location>
        <begin position="29"/>
        <end position="51"/>
    </location>
</feature>
<feature type="transmembrane region" description="Helical" evidence="6">
    <location>
        <begin position="617"/>
        <end position="637"/>
    </location>
</feature>
<dbReference type="EMBL" id="PVBQ01000009">
    <property type="protein sequence ID" value="PRD46989.1"/>
    <property type="molecule type" value="Genomic_DNA"/>
</dbReference>
<feature type="transmembrane region" description="Helical" evidence="6">
    <location>
        <begin position="343"/>
        <end position="360"/>
    </location>
</feature>
<feature type="transmembrane region" description="Helical" evidence="6">
    <location>
        <begin position="89"/>
        <end position="109"/>
    </location>
</feature>
<dbReference type="InterPro" id="IPR001516">
    <property type="entry name" value="Proton_antipo_N"/>
</dbReference>
<dbReference type="InterPro" id="IPR018393">
    <property type="entry name" value="NADHpl_OxRdtase_5_subgr"/>
</dbReference>
<dbReference type="InterPro" id="IPR003945">
    <property type="entry name" value="NU5C-like"/>
</dbReference>
<evidence type="ECO:0000313" key="10">
    <source>
        <dbReference type="Proteomes" id="UP000239711"/>
    </source>
</evidence>
<dbReference type="AlphaFoldDB" id="A0A2S9J2K4"/>
<feature type="transmembrane region" description="Helical" evidence="6">
    <location>
        <begin position="282"/>
        <end position="304"/>
    </location>
</feature>
<dbReference type="GO" id="GO:0008137">
    <property type="term" value="F:NADH dehydrogenase (ubiquinone) activity"/>
    <property type="evidence" value="ECO:0007669"/>
    <property type="project" value="InterPro"/>
</dbReference>
<evidence type="ECO:0000256" key="1">
    <source>
        <dbReference type="ARBA" id="ARBA00004127"/>
    </source>
</evidence>
<dbReference type="NCBIfam" id="TIGR01974">
    <property type="entry name" value="NDH_I_L"/>
    <property type="match status" value="1"/>
</dbReference>
<dbReference type="GO" id="GO:0016020">
    <property type="term" value="C:membrane"/>
    <property type="evidence" value="ECO:0007669"/>
    <property type="project" value="UniProtKB-SubCell"/>
</dbReference>
<feature type="transmembrane region" description="Helical" evidence="6">
    <location>
        <begin position="414"/>
        <end position="439"/>
    </location>
</feature>
<organism evidence="9 10">
    <name type="scientific">Sphingobacterium haloxyli</name>
    <dbReference type="NCBI Taxonomy" id="2100533"/>
    <lineage>
        <taxon>Bacteria</taxon>
        <taxon>Pseudomonadati</taxon>
        <taxon>Bacteroidota</taxon>
        <taxon>Sphingobacteriia</taxon>
        <taxon>Sphingobacteriales</taxon>
        <taxon>Sphingobacteriaceae</taxon>
        <taxon>Sphingobacterium</taxon>
    </lineage>
</organism>
<accession>A0A2S9J2K4</accession>
<sequence length="639" mass="69503">MSELIWLIPLIPFIGFVINGLMGNRMPKAVTAIVGCGVVLASFVLSLLVYFEIAAARATGASGEIYVHLFDWFTVGKLQVALSFLADPLSAIMLLIITGVGFLIHLYSCSYMASDAGFGKYFAYLNLFIFFMTILVLGSNYLVMFIGWEGVGLCSYLLIGFWFKNVSYASAAKKAFVMNRIGDLGFLIALFFILETFGSLEYGTVFAAAAGMPMGNSILLVITLLLFLAATGKSAQIPLFTWLPDAMAGPTPVSALIHAATMVTAGIYMVVRSNILFTLSPITMEIMAVVGLATALLAAFIAITQTDIKKVLAYSTVSQLGYMFLGLGVGAFTGAFFHVLTHAFFKALLFLGAGSVIHAMHNEQDMRKMGGLRTALPITFITMLIGTIAISGIPPFAGFFSKDEILAHAFQHQPFLWVIGFLTALCTAFYMFRLLYLTFFGKFRGTETQKQHLHESPWQMTVPLIVLAVLSVIGGFINIPEALGGHHNLAVFLAPIFEAGSEHAEALSLSHSTEYLLMGVSAGGALIMAFVAYNRYVRKEAVPVADTQSSKGLHKLSFRKLYVDEFYNALVVQPLNRLSVGLYKYVDRLGIDGFVNGVGNFFIGTGKGIRQLQSGHVGFYIMMMVISVIAILLYAVFST</sequence>
<dbReference type="NCBIfam" id="NF005141">
    <property type="entry name" value="PRK06590.1"/>
    <property type="match status" value="1"/>
</dbReference>
<evidence type="ECO:0000256" key="2">
    <source>
        <dbReference type="ARBA" id="ARBA00022692"/>
    </source>
</evidence>
<feature type="transmembrane region" description="Helical" evidence="6">
    <location>
        <begin position="206"/>
        <end position="230"/>
    </location>
</feature>
<evidence type="ECO:0000259" key="8">
    <source>
        <dbReference type="Pfam" id="PF00662"/>
    </source>
</evidence>
<evidence type="ECO:0000259" key="7">
    <source>
        <dbReference type="Pfam" id="PF00361"/>
    </source>
</evidence>
<dbReference type="RefSeq" id="WP_105717424.1">
    <property type="nucleotide sequence ID" value="NZ_PVBQ01000009.1"/>
</dbReference>
<feature type="transmembrane region" description="Helical" evidence="6">
    <location>
        <begin position="145"/>
        <end position="163"/>
    </location>
</feature>
<evidence type="ECO:0000256" key="6">
    <source>
        <dbReference type="SAM" id="Phobius"/>
    </source>
</evidence>
<feature type="transmembrane region" description="Helical" evidence="6">
    <location>
        <begin position="6"/>
        <end position="22"/>
    </location>
</feature>
<keyword evidence="4 6" id="KW-0472">Membrane</keyword>
<dbReference type="Pfam" id="PF00662">
    <property type="entry name" value="Proton_antipo_N"/>
    <property type="match status" value="1"/>
</dbReference>
<dbReference type="Pfam" id="PF00361">
    <property type="entry name" value="Proton_antipo_M"/>
    <property type="match status" value="1"/>
</dbReference>
<dbReference type="GO" id="GO:0003954">
    <property type="term" value="F:NADH dehydrogenase activity"/>
    <property type="evidence" value="ECO:0007669"/>
    <property type="project" value="TreeGrafter"/>
</dbReference>
<evidence type="ECO:0000256" key="5">
    <source>
        <dbReference type="RuleBase" id="RU000320"/>
    </source>
</evidence>
<evidence type="ECO:0000313" key="9">
    <source>
        <dbReference type="EMBL" id="PRD46989.1"/>
    </source>
</evidence>
<feature type="domain" description="NADH-Ubiquinone oxidoreductase (complex I) chain 5 N-terminal" evidence="8">
    <location>
        <begin position="72"/>
        <end position="122"/>
    </location>
</feature>
<gene>
    <name evidence="9" type="ORF">C5745_12885</name>
</gene>
<comment type="caution">
    <text evidence="9">The sequence shown here is derived from an EMBL/GenBank/DDBJ whole genome shotgun (WGS) entry which is preliminary data.</text>
</comment>
<evidence type="ECO:0000256" key="3">
    <source>
        <dbReference type="ARBA" id="ARBA00022989"/>
    </source>
</evidence>
<dbReference type="GO" id="GO:0012505">
    <property type="term" value="C:endomembrane system"/>
    <property type="evidence" value="ECO:0007669"/>
    <property type="project" value="UniProtKB-SubCell"/>
</dbReference>
<feature type="transmembrane region" description="Helical" evidence="6">
    <location>
        <begin position="460"/>
        <end position="479"/>
    </location>
</feature>
<feature type="transmembrane region" description="Helical" evidence="6">
    <location>
        <begin position="175"/>
        <end position="194"/>
    </location>
</feature>
<dbReference type="PANTHER" id="PTHR42829:SF2">
    <property type="entry name" value="NADH-UBIQUINONE OXIDOREDUCTASE CHAIN 5"/>
    <property type="match status" value="1"/>
</dbReference>
<name>A0A2S9J2K4_9SPHI</name>
<feature type="domain" description="NADH:quinone oxidoreductase/Mrp antiporter transmembrane" evidence="7">
    <location>
        <begin position="140"/>
        <end position="424"/>
    </location>
</feature>
<dbReference type="PANTHER" id="PTHR42829">
    <property type="entry name" value="NADH-UBIQUINONE OXIDOREDUCTASE CHAIN 5"/>
    <property type="match status" value="1"/>
</dbReference>
<dbReference type="PRINTS" id="PR01435">
    <property type="entry name" value="NPOXDRDTASE5"/>
</dbReference>
<reference evidence="9 10" key="1">
    <citation type="submission" date="2018-02" db="EMBL/GenBank/DDBJ databases">
        <title>The draft genome of Sphingobacterium sp. 5JN-11.</title>
        <authorList>
            <person name="Liu L."/>
            <person name="Li L."/>
            <person name="Liang L."/>
            <person name="Zhang X."/>
            <person name="Wang T."/>
        </authorList>
    </citation>
    <scope>NUCLEOTIDE SEQUENCE [LARGE SCALE GENOMIC DNA]</scope>
    <source>
        <strain evidence="9 10">5JN-11</strain>
    </source>
</reference>